<feature type="repeat" description="WD" evidence="3">
    <location>
        <begin position="456"/>
        <end position="497"/>
    </location>
</feature>
<proteinExistence type="predicted"/>
<protein>
    <submittedName>
        <fullName evidence="5">Uncharacterized protein</fullName>
    </submittedName>
</protein>
<dbReference type="SUPFAM" id="SSF50998">
    <property type="entry name" value="Quinoprotein alcohol dehydrogenase-like"/>
    <property type="match status" value="1"/>
</dbReference>
<keyword evidence="6" id="KW-1185">Reference proteome</keyword>
<sequence>MDNATDGQLHQKKEPDITSPFQSLWRLPEKLSHSQCVLHKQEILICGGIAHNCCYSYHILKKQYRLICSYPKHVELSRHCVVKLAGDNKNTNEITLLSFGGSQKISRHTLMMKYVSVWSGAEANKSENNGANKTMEPRNEWIPFTDENNKLFQIGRKTDNYVGVRAVIGGSANHLLFITYHLNNIDVLNLNTFQYIQHGILPDCSIFCHSFASKTTSNQNMKKKITEMVLFCKQMGLLIKYNETTNSFTFQKLQRKKVVKCEKTLPLPLYDCTGVLHKEMECVHIIGGSNSRGNALSTHMKTDIKQWLKEDTKKEKRWIAEERDKVDIEQIQIELDESRDKIVTAKLTKKKEIAMILQHWHRSLSIKMNWADDCNTIVSQYILVCCFLFFFLGESNFFCFCKKKMKYFRQWKVLQGHSDHVQSVKFSPDYEKLVSCSEDKTVRIWDIRLGTSMQTLNGHCSRVNDARFSPDKKTIVSCSDDCTIRLWDLQSGKEFKKLETHSSVTSVQFSPDGVYIISGSIDGSIRLWDGPSGRALKSLQGHSRAVNDVEFSHNSRKCVSASGDTSIGIWNVRSGKIIRTLNGHLGSVEKAKFSSDNRFIISCSADATIRIWNATLGTGLMTLNGHLGMTKDVALFPNEQIIVSCSLDNTIRLWNRRLGMLLQTLRGHSKGLSAVDISSDGNIIVSASYDKTLRLWRPL</sequence>
<feature type="repeat" description="WD" evidence="3">
    <location>
        <begin position="414"/>
        <end position="455"/>
    </location>
</feature>
<dbReference type="Pfam" id="PF00400">
    <property type="entry name" value="WD40"/>
    <property type="match status" value="7"/>
</dbReference>
<evidence type="ECO:0000256" key="3">
    <source>
        <dbReference type="PROSITE-ProRule" id="PRU00221"/>
    </source>
</evidence>
<evidence type="ECO:0000256" key="2">
    <source>
        <dbReference type="ARBA" id="ARBA00022737"/>
    </source>
</evidence>
<dbReference type="InterPro" id="IPR015943">
    <property type="entry name" value="WD40/YVTN_repeat-like_dom_sf"/>
</dbReference>
<accession>X6NEN7</accession>
<evidence type="ECO:0000313" key="6">
    <source>
        <dbReference type="Proteomes" id="UP000023152"/>
    </source>
</evidence>
<gene>
    <name evidence="5" type="ORF">RFI_12799</name>
</gene>
<reference evidence="5 6" key="1">
    <citation type="journal article" date="2013" name="Curr. Biol.">
        <title>The Genome of the Foraminiferan Reticulomyxa filosa.</title>
        <authorList>
            <person name="Glockner G."/>
            <person name="Hulsmann N."/>
            <person name="Schleicher M."/>
            <person name="Noegel A.A."/>
            <person name="Eichinger L."/>
            <person name="Gallinger C."/>
            <person name="Pawlowski J."/>
            <person name="Sierra R."/>
            <person name="Euteneuer U."/>
            <person name="Pillet L."/>
            <person name="Moustafa A."/>
            <person name="Platzer M."/>
            <person name="Groth M."/>
            <person name="Szafranski K."/>
            <person name="Schliwa M."/>
        </authorList>
    </citation>
    <scope>NUCLEOTIDE SEQUENCE [LARGE SCALE GENOMIC DNA]</scope>
</reference>
<feature type="repeat" description="WD" evidence="3">
    <location>
        <begin position="581"/>
        <end position="622"/>
    </location>
</feature>
<dbReference type="InterPro" id="IPR019775">
    <property type="entry name" value="WD40_repeat_CS"/>
</dbReference>
<dbReference type="PROSITE" id="PS00678">
    <property type="entry name" value="WD_REPEATS_1"/>
    <property type="match status" value="3"/>
</dbReference>
<dbReference type="InterPro" id="IPR011043">
    <property type="entry name" value="Gal_Oxase/kelch_b-propeller"/>
</dbReference>
<dbReference type="InterPro" id="IPR001680">
    <property type="entry name" value="WD40_rpt"/>
</dbReference>
<feature type="repeat" description="WD" evidence="3">
    <location>
        <begin position="665"/>
        <end position="699"/>
    </location>
</feature>
<keyword evidence="4" id="KW-1133">Transmembrane helix</keyword>
<feature type="repeat" description="WD" evidence="3">
    <location>
        <begin position="623"/>
        <end position="664"/>
    </location>
</feature>
<dbReference type="PROSITE" id="PS50294">
    <property type="entry name" value="WD_REPEATS_REGION"/>
    <property type="match status" value="7"/>
</dbReference>
<feature type="repeat" description="WD" evidence="3">
    <location>
        <begin position="502"/>
        <end position="538"/>
    </location>
</feature>
<dbReference type="SUPFAM" id="SSF50965">
    <property type="entry name" value="Galactose oxidase, central domain"/>
    <property type="match status" value="1"/>
</dbReference>
<evidence type="ECO:0000256" key="4">
    <source>
        <dbReference type="SAM" id="Phobius"/>
    </source>
</evidence>
<keyword evidence="4" id="KW-0812">Transmembrane</keyword>
<keyword evidence="1 3" id="KW-0853">WD repeat</keyword>
<dbReference type="InterPro" id="IPR020472">
    <property type="entry name" value="WD40_PAC1"/>
</dbReference>
<dbReference type="EMBL" id="ASPP01009277">
    <property type="protein sequence ID" value="ETO24358.1"/>
    <property type="molecule type" value="Genomic_DNA"/>
</dbReference>
<dbReference type="Proteomes" id="UP000023152">
    <property type="component" value="Unassembled WGS sequence"/>
</dbReference>
<dbReference type="PRINTS" id="PR00320">
    <property type="entry name" value="GPROTEINBRPT"/>
</dbReference>
<dbReference type="InterPro" id="IPR050349">
    <property type="entry name" value="WD_LIS1/nudF_dynein_reg"/>
</dbReference>
<organism evidence="5 6">
    <name type="scientific">Reticulomyxa filosa</name>
    <dbReference type="NCBI Taxonomy" id="46433"/>
    <lineage>
        <taxon>Eukaryota</taxon>
        <taxon>Sar</taxon>
        <taxon>Rhizaria</taxon>
        <taxon>Retaria</taxon>
        <taxon>Foraminifera</taxon>
        <taxon>Monothalamids</taxon>
        <taxon>Reticulomyxidae</taxon>
        <taxon>Reticulomyxa</taxon>
    </lineage>
</organism>
<feature type="repeat" description="WD" evidence="3">
    <location>
        <begin position="539"/>
        <end position="580"/>
    </location>
</feature>
<evidence type="ECO:0000313" key="5">
    <source>
        <dbReference type="EMBL" id="ETO24358.1"/>
    </source>
</evidence>
<dbReference type="Gene3D" id="2.130.10.10">
    <property type="entry name" value="YVTN repeat-like/Quinoprotein amine dehydrogenase"/>
    <property type="match status" value="2"/>
</dbReference>
<dbReference type="InterPro" id="IPR011047">
    <property type="entry name" value="Quinoprotein_ADH-like_sf"/>
</dbReference>
<evidence type="ECO:0000256" key="1">
    <source>
        <dbReference type="ARBA" id="ARBA00022574"/>
    </source>
</evidence>
<keyword evidence="2" id="KW-0677">Repeat</keyword>
<feature type="transmembrane region" description="Helical" evidence="4">
    <location>
        <begin position="381"/>
        <end position="401"/>
    </location>
</feature>
<keyword evidence="4" id="KW-0472">Membrane</keyword>
<dbReference type="PANTHER" id="PTHR44129">
    <property type="entry name" value="WD REPEAT-CONTAINING PROTEIN POP1"/>
    <property type="match status" value="1"/>
</dbReference>
<dbReference type="CDD" id="cd00200">
    <property type="entry name" value="WD40"/>
    <property type="match status" value="1"/>
</dbReference>
<dbReference type="SMART" id="SM00320">
    <property type="entry name" value="WD40"/>
    <property type="match status" value="7"/>
</dbReference>
<dbReference type="AlphaFoldDB" id="X6NEN7"/>
<comment type="caution">
    <text evidence="5">The sequence shown here is derived from an EMBL/GenBank/DDBJ whole genome shotgun (WGS) entry which is preliminary data.</text>
</comment>
<dbReference type="PROSITE" id="PS50082">
    <property type="entry name" value="WD_REPEATS_2"/>
    <property type="match status" value="7"/>
</dbReference>
<name>X6NEN7_RETFI</name>